<dbReference type="RefSeq" id="WP_157177350.1">
    <property type="nucleotide sequence ID" value="NZ_BMJP01000001.1"/>
</dbReference>
<dbReference type="OrthoDB" id="9793723at2"/>
<dbReference type="GO" id="GO:0032259">
    <property type="term" value="P:methylation"/>
    <property type="evidence" value="ECO:0007669"/>
    <property type="project" value="UniProtKB-KW"/>
</dbReference>
<dbReference type="SUPFAM" id="SSF53335">
    <property type="entry name" value="S-adenosyl-L-methionine-dependent methyltransferases"/>
    <property type="match status" value="1"/>
</dbReference>
<organism evidence="4 5">
    <name type="scientific">Sphingomonas prati</name>
    <dbReference type="NCBI Taxonomy" id="1843237"/>
    <lineage>
        <taxon>Bacteria</taxon>
        <taxon>Pseudomonadati</taxon>
        <taxon>Pseudomonadota</taxon>
        <taxon>Alphaproteobacteria</taxon>
        <taxon>Sphingomonadales</taxon>
        <taxon>Sphingomonadaceae</taxon>
        <taxon>Sphingomonas</taxon>
    </lineage>
</organism>
<dbReference type="Proteomes" id="UP000546701">
    <property type="component" value="Unassembled WGS sequence"/>
</dbReference>
<dbReference type="InterPro" id="IPR050602">
    <property type="entry name" value="Malonyl-ACP_OMT"/>
</dbReference>
<proteinExistence type="predicted"/>
<dbReference type="AlphaFoldDB" id="A0A7W9BQF0"/>
<evidence type="ECO:0000259" key="3">
    <source>
        <dbReference type="Pfam" id="PF08241"/>
    </source>
</evidence>
<dbReference type="EMBL" id="JACIJR010000002">
    <property type="protein sequence ID" value="MBB5728219.1"/>
    <property type="molecule type" value="Genomic_DNA"/>
</dbReference>
<evidence type="ECO:0000256" key="1">
    <source>
        <dbReference type="ARBA" id="ARBA00022603"/>
    </source>
</evidence>
<sequence>MADPTARDDAPPEIFDRTRRRHRRDRAAARFDDHAFLIDAIGDEILDRLDDTTRTFTNALDLGCHDGRLGARLAARGMTVTSADAGHRFATMAGGVQCDEDRLPFADHSFDLVVSAGVLDQVNDIPGALALVRRVLRPDGLFLAGFVGAGSLTVLRDALLAADIAADRGVAARIHPQIDVRAAGDLLHRIGFRLPVADSVRLGVRYGDPVKLIHDLRGMAATNLLADGGHSPITRTGLAAMRTRFAAGADPDGRRAETFELLFMSGWAPEPGVPLPPPPAFRGARLG</sequence>
<keyword evidence="2 4" id="KW-0808">Transferase</keyword>
<evidence type="ECO:0000256" key="2">
    <source>
        <dbReference type="ARBA" id="ARBA00022679"/>
    </source>
</evidence>
<keyword evidence="5" id="KW-1185">Reference proteome</keyword>
<name>A0A7W9BQF0_9SPHN</name>
<gene>
    <name evidence="4" type="ORF">FHS99_000689</name>
</gene>
<dbReference type="GO" id="GO:0008757">
    <property type="term" value="F:S-adenosylmethionine-dependent methyltransferase activity"/>
    <property type="evidence" value="ECO:0007669"/>
    <property type="project" value="InterPro"/>
</dbReference>
<comment type="caution">
    <text evidence="4">The sequence shown here is derived from an EMBL/GenBank/DDBJ whole genome shotgun (WGS) entry which is preliminary data.</text>
</comment>
<dbReference type="CDD" id="cd02440">
    <property type="entry name" value="AdoMet_MTases"/>
    <property type="match status" value="1"/>
</dbReference>
<evidence type="ECO:0000313" key="4">
    <source>
        <dbReference type="EMBL" id="MBB5728219.1"/>
    </source>
</evidence>
<accession>A0A7W9BQF0</accession>
<dbReference type="Pfam" id="PF08241">
    <property type="entry name" value="Methyltransf_11"/>
    <property type="match status" value="1"/>
</dbReference>
<reference evidence="4 5" key="1">
    <citation type="submission" date="2020-08" db="EMBL/GenBank/DDBJ databases">
        <title>Genomic Encyclopedia of Type Strains, Phase IV (KMG-IV): sequencing the most valuable type-strain genomes for metagenomic binning, comparative biology and taxonomic classification.</title>
        <authorList>
            <person name="Goeker M."/>
        </authorList>
    </citation>
    <scope>NUCLEOTIDE SEQUENCE [LARGE SCALE GENOMIC DNA]</scope>
    <source>
        <strain evidence="4 5">DSM 103336</strain>
    </source>
</reference>
<dbReference type="PANTHER" id="PTHR13090">
    <property type="entry name" value="ARGININE-HYDROXYLASE NDUFAF5, MITOCHONDRIAL"/>
    <property type="match status" value="1"/>
</dbReference>
<evidence type="ECO:0000313" key="5">
    <source>
        <dbReference type="Proteomes" id="UP000546701"/>
    </source>
</evidence>
<dbReference type="InterPro" id="IPR013216">
    <property type="entry name" value="Methyltransf_11"/>
</dbReference>
<feature type="domain" description="Methyltransferase type 11" evidence="3">
    <location>
        <begin position="60"/>
        <end position="143"/>
    </location>
</feature>
<dbReference type="PANTHER" id="PTHR13090:SF1">
    <property type="entry name" value="ARGININE-HYDROXYLASE NDUFAF5, MITOCHONDRIAL"/>
    <property type="match status" value="1"/>
</dbReference>
<dbReference type="InterPro" id="IPR029063">
    <property type="entry name" value="SAM-dependent_MTases_sf"/>
</dbReference>
<keyword evidence="1 4" id="KW-0489">Methyltransferase</keyword>
<dbReference type="Gene3D" id="3.40.50.150">
    <property type="entry name" value="Vaccinia Virus protein VP39"/>
    <property type="match status" value="1"/>
</dbReference>
<protein>
    <submittedName>
        <fullName evidence="4">SAM-dependent methyltransferase</fullName>
    </submittedName>
</protein>